<dbReference type="Proteomes" id="UP001302274">
    <property type="component" value="Unassembled WGS sequence"/>
</dbReference>
<keyword evidence="1" id="KW-0732">Signal</keyword>
<dbReference type="EMBL" id="JAYGJQ010000001">
    <property type="protein sequence ID" value="MEA9356372.1"/>
    <property type="molecule type" value="Genomic_DNA"/>
</dbReference>
<reference evidence="2 3" key="1">
    <citation type="submission" date="2023-11" db="EMBL/GenBank/DDBJ databases">
        <title>A Novel Polar Bacteriovorax (B. antarcticus) Isolated from the Biocrust in Antarctica.</title>
        <authorList>
            <person name="Mun W."/>
            <person name="Choi S.Y."/>
            <person name="Mitchell R.J."/>
        </authorList>
    </citation>
    <scope>NUCLEOTIDE SEQUENCE [LARGE SCALE GENOMIC DNA]</scope>
    <source>
        <strain evidence="2 3">PP10</strain>
    </source>
</reference>
<dbReference type="Gene3D" id="2.40.50.870">
    <property type="entry name" value="Protein of unknown function (DUF3299)"/>
    <property type="match status" value="1"/>
</dbReference>
<feature type="chain" id="PRO_5045490495" evidence="1">
    <location>
        <begin position="20"/>
        <end position="154"/>
    </location>
</feature>
<feature type="signal peptide" evidence="1">
    <location>
        <begin position="1"/>
        <end position="19"/>
    </location>
</feature>
<protein>
    <submittedName>
        <fullName evidence="2">DUF3299 domain-containing protein</fullName>
    </submittedName>
</protein>
<dbReference type="InterPro" id="IPR021727">
    <property type="entry name" value="DUF3299"/>
</dbReference>
<evidence type="ECO:0000313" key="3">
    <source>
        <dbReference type="Proteomes" id="UP001302274"/>
    </source>
</evidence>
<name>A0ABU5VUS5_9BACT</name>
<keyword evidence="3" id="KW-1185">Reference proteome</keyword>
<accession>A0ABU5VUS5</accession>
<sequence length="154" mass="17221">MKKFIAALFVVIMTNTLFAAEVPWETLKSLDFDTKTKKNVIKPELQKILGKEISIKGFMMPLDYEAKEVVEFLFMPYVPACMHVPPPPANQLVLVKMKKGAKIKPSFYPIELTGTLAVEANADLESSFKMEGIKIRELKDFTPPPTAAPKGVHP</sequence>
<dbReference type="Pfam" id="PF11736">
    <property type="entry name" value="DUF3299"/>
    <property type="match status" value="1"/>
</dbReference>
<organism evidence="2 3">
    <name type="scientific">Bacteriovorax antarcticus</name>
    <dbReference type="NCBI Taxonomy" id="3088717"/>
    <lineage>
        <taxon>Bacteria</taxon>
        <taxon>Pseudomonadati</taxon>
        <taxon>Bdellovibrionota</taxon>
        <taxon>Bacteriovoracia</taxon>
        <taxon>Bacteriovoracales</taxon>
        <taxon>Bacteriovoracaceae</taxon>
        <taxon>Bacteriovorax</taxon>
    </lineage>
</organism>
<evidence type="ECO:0000256" key="1">
    <source>
        <dbReference type="SAM" id="SignalP"/>
    </source>
</evidence>
<evidence type="ECO:0000313" key="2">
    <source>
        <dbReference type="EMBL" id="MEA9356372.1"/>
    </source>
</evidence>
<gene>
    <name evidence="2" type="ORF">SHI21_09170</name>
</gene>
<proteinExistence type="predicted"/>
<dbReference type="RefSeq" id="WP_323576066.1">
    <property type="nucleotide sequence ID" value="NZ_JAYGJQ010000001.1"/>
</dbReference>
<comment type="caution">
    <text evidence="2">The sequence shown here is derived from an EMBL/GenBank/DDBJ whole genome shotgun (WGS) entry which is preliminary data.</text>
</comment>